<evidence type="ECO:0000313" key="3">
    <source>
        <dbReference type="EMBL" id="MEU0706205.1"/>
    </source>
</evidence>
<sequence length="63" mass="5974">MHSRLARGTRALAMVFAIAVGGAAAAAHAGQGPGGPTRVVAGDEGPSAPKPGIPVVMEVSAGA</sequence>
<evidence type="ECO:0000256" key="2">
    <source>
        <dbReference type="SAM" id="SignalP"/>
    </source>
</evidence>
<feature type="region of interest" description="Disordered" evidence="1">
    <location>
        <begin position="27"/>
        <end position="55"/>
    </location>
</feature>
<evidence type="ECO:0000256" key="1">
    <source>
        <dbReference type="SAM" id="MobiDB-lite"/>
    </source>
</evidence>
<keyword evidence="2" id="KW-0732">Signal</keyword>
<comment type="caution">
    <text evidence="3">The sequence shown here is derived from an EMBL/GenBank/DDBJ whole genome shotgun (WGS) entry which is preliminary data.</text>
</comment>
<dbReference type="EMBL" id="JBEXZR010000001">
    <property type="protein sequence ID" value="MEU0706205.1"/>
    <property type="molecule type" value="Genomic_DNA"/>
</dbReference>
<dbReference type="Proteomes" id="UP001550378">
    <property type="component" value="Unassembled WGS sequence"/>
</dbReference>
<dbReference type="RefSeq" id="WP_359658796.1">
    <property type="nucleotide sequence ID" value="NZ_JBEXZO010000007.1"/>
</dbReference>
<name>A0ABV2VY39_9ACTN</name>
<proteinExistence type="predicted"/>
<accession>A0ABV2VY39</accession>
<protein>
    <submittedName>
        <fullName evidence="3">Uncharacterized protein</fullName>
    </submittedName>
</protein>
<keyword evidence="4" id="KW-1185">Reference proteome</keyword>
<gene>
    <name evidence="3" type="ORF">ABZ508_02315</name>
</gene>
<feature type="signal peptide" evidence="2">
    <location>
        <begin position="1"/>
        <end position="29"/>
    </location>
</feature>
<organism evidence="3 4">
    <name type="scientific">Streptomyces lavendulocolor</name>
    <dbReference type="NCBI Taxonomy" id="67316"/>
    <lineage>
        <taxon>Bacteria</taxon>
        <taxon>Bacillati</taxon>
        <taxon>Actinomycetota</taxon>
        <taxon>Actinomycetes</taxon>
        <taxon>Kitasatosporales</taxon>
        <taxon>Streptomycetaceae</taxon>
        <taxon>Streptomyces</taxon>
    </lineage>
</organism>
<evidence type="ECO:0000313" key="4">
    <source>
        <dbReference type="Proteomes" id="UP001550378"/>
    </source>
</evidence>
<reference evidence="3 4" key="1">
    <citation type="submission" date="2024-06" db="EMBL/GenBank/DDBJ databases">
        <title>The Natural Products Discovery Center: Release of the First 8490 Sequenced Strains for Exploring Actinobacteria Biosynthetic Diversity.</title>
        <authorList>
            <person name="Kalkreuter E."/>
            <person name="Kautsar S.A."/>
            <person name="Yang D."/>
            <person name="Bader C.D."/>
            <person name="Teijaro C.N."/>
            <person name="Fluegel L."/>
            <person name="Davis C.M."/>
            <person name="Simpson J.R."/>
            <person name="Lauterbach L."/>
            <person name="Steele A.D."/>
            <person name="Gui C."/>
            <person name="Meng S."/>
            <person name="Li G."/>
            <person name="Viehrig K."/>
            <person name="Ye F."/>
            <person name="Su P."/>
            <person name="Kiefer A.F."/>
            <person name="Nichols A."/>
            <person name="Cepeda A.J."/>
            <person name="Yan W."/>
            <person name="Fan B."/>
            <person name="Jiang Y."/>
            <person name="Adhikari A."/>
            <person name="Zheng C.-J."/>
            <person name="Schuster L."/>
            <person name="Cowan T.M."/>
            <person name="Smanski M.J."/>
            <person name="Chevrette M.G."/>
            <person name="De Carvalho L.P.S."/>
            <person name="Shen B."/>
        </authorList>
    </citation>
    <scope>NUCLEOTIDE SEQUENCE [LARGE SCALE GENOMIC DNA]</scope>
    <source>
        <strain evidence="3 4">NPDC006337</strain>
    </source>
</reference>
<feature type="chain" id="PRO_5047458424" evidence="2">
    <location>
        <begin position="30"/>
        <end position="63"/>
    </location>
</feature>